<accession>A0A7C4WBL9</accession>
<dbReference type="Pfam" id="PF25211">
    <property type="entry name" value="DUF7839"/>
    <property type="match status" value="1"/>
</dbReference>
<evidence type="ECO:0000259" key="1">
    <source>
        <dbReference type="SMART" id="SM00419"/>
    </source>
</evidence>
<dbReference type="CDD" id="cd00092">
    <property type="entry name" value="HTH_CRP"/>
    <property type="match status" value="1"/>
</dbReference>
<dbReference type="PANTHER" id="PTHR43704">
    <property type="entry name" value="BSR5907 PROTEIN"/>
    <property type="match status" value="1"/>
</dbReference>
<proteinExistence type="predicted"/>
<reference evidence="3" key="1">
    <citation type="journal article" date="2020" name="mSystems">
        <title>Genome- and Community-Level Interaction Insights into Carbon Utilization and Element Cycling Functions of Hydrothermarchaeota in Hydrothermal Sediment.</title>
        <authorList>
            <person name="Zhou Z."/>
            <person name="Liu Y."/>
            <person name="Xu W."/>
            <person name="Pan J."/>
            <person name="Luo Z.H."/>
            <person name="Li M."/>
        </authorList>
    </citation>
    <scope>NUCLEOTIDE SEQUENCE [LARGE SCALE GENOMIC DNA]</scope>
    <source>
        <strain evidence="4">SpSt-10</strain>
        <strain evidence="3">SpSt-62</strain>
        <strain evidence="2">SpSt-97</strain>
    </source>
</reference>
<sequence>MKILLSRKDTVKLLILSELVKNPECNQRDIAKKLKMTPQAISEHFKELIAEELVKVIHKGFYEVTEKGKEWLNENLFDLHLFTEDLLRKIYSSAIVAISKGVISQGDKVRYWFEDGFIFAKRDNKGNGEALTSASDEEDVLIKPTGMFDPPEKGNIIIFRVPVIERGGSRNTDIEKLKKIIKEKRRHIVVAMGVESLVSCRKAGVEPIFFGAKSVCVEAAHHGSGVIAVVTETLSEDLMRTLVEENLNFEVVEGMKQKDY</sequence>
<dbReference type="SMART" id="SM00419">
    <property type="entry name" value="HTH_CRP"/>
    <property type="match status" value="1"/>
</dbReference>
<dbReference type="GO" id="GO:0006355">
    <property type="term" value="P:regulation of DNA-templated transcription"/>
    <property type="evidence" value="ECO:0007669"/>
    <property type="project" value="InterPro"/>
</dbReference>
<protein>
    <submittedName>
        <fullName evidence="3">Winged helix-turn-helix transcriptional regulator</fullName>
    </submittedName>
</protein>
<evidence type="ECO:0000313" key="4">
    <source>
        <dbReference type="EMBL" id="HHF47704.1"/>
    </source>
</evidence>
<dbReference type="EMBL" id="DRUC01000007">
    <property type="protein sequence ID" value="HHF47704.1"/>
    <property type="molecule type" value="Genomic_DNA"/>
</dbReference>
<dbReference type="Pfam" id="PF13412">
    <property type="entry name" value="HTH_24"/>
    <property type="match status" value="1"/>
</dbReference>
<dbReference type="InterPro" id="IPR036390">
    <property type="entry name" value="WH_DNA-bd_sf"/>
</dbReference>
<dbReference type="EMBL" id="DTAK01000015">
    <property type="protein sequence ID" value="HGU59159.1"/>
    <property type="molecule type" value="Genomic_DNA"/>
</dbReference>
<dbReference type="PIRSF" id="PIRSF004955">
    <property type="entry name" value="HTH_arch"/>
    <property type="match status" value="1"/>
</dbReference>
<gene>
    <name evidence="4" type="ORF">ENL48_00360</name>
    <name evidence="3" type="ORF">ENT89_03030</name>
    <name evidence="2" type="ORF">ENX77_04275</name>
</gene>
<evidence type="ECO:0000313" key="2">
    <source>
        <dbReference type="EMBL" id="HGE66326.1"/>
    </source>
</evidence>
<dbReference type="InterPro" id="IPR036388">
    <property type="entry name" value="WH-like_DNA-bd_sf"/>
</dbReference>
<evidence type="ECO:0000313" key="3">
    <source>
        <dbReference type="EMBL" id="HGU59159.1"/>
    </source>
</evidence>
<dbReference type="InterPro" id="IPR057161">
    <property type="entry name" value="DUF7839"/>
</dbReference>
<dbReference type="SUPFAM" id="SSF46785">
    <property type="entry name" value="Winged helix' DNA-binding domain"/>
    <property type="match status" value="1"/>
</dbReference>
<dbReference type="InterPro" id="IPR012015">
    <property type="entry name" value="UCP_HTH_arc"/>
</dbReference>
<dbReference type="PANTHER" id="PTHR43704:SF2">
    <property type="entry name" value="HTH CRP-TYPE DOMAIN-CONTAINING PROTEIN"/>
    <property type="match status" value="1"/>
</dbReference>
<dbReference type="EMBL" id="DTPI01000028">
    <property type="protein sequence ID" value="HGE66326.1"/>
    <property type="molecule type" value="Genomic_DNA"/>
</dbReference>
<dbReference type="InterPro" id="IPR012318">
    <property type="entry name" value="HTH_CRP"/>
</dbReference>
<dbReference type="AlphaFoldDB" id="A0A7C4WBL9"/>
<name>A0A7C4WBL9_9EURY</name>
<dbReference type="Gene3D" id="1.10.10.10">
    <property type="entry name" value="Winged helix-like DNA-binding domain superfamily/Winged helix DNA-binding domain"/>
    <property type="match status" value="1"/>
</dbReference>
<organism evidence="3">
    <name type="scientific">Geoglobus ahangari</name>
    <dbReference type="NCBI Taxonomy" id="113653"/>
    <lineage>
        <taxon>Archaea</taxon>
        <taxon>Methanobacteriati</taxon>
        <taxon>Methanobacteriota</taxon>
        <taxon>Archaeoglobi</taxon>
        <taxon>Archaeoglobales</taxon>
        <taxon>Archaeoglobaceae</taxon>
        <taxon>Geoglobus</taxon>
    </lineage>
</organism>
<dbReference type="GO" id="GO:0003677">
    <property type="term" value="F:DNA binding"/>
    <property type="evidence" value="ECO:0007669"/>
    <property type="project" value="InterPro"/>
</dbReference>
<comment type="caution">
    <text evidence="3">The sequence shown here is derived from an EMBL/GenBank/DDBJ whole genome shotgun (WGS) entry which is preliminary data.</text>
</comment>
<feature type="domain" description="HTH crp-type" evidence="1">
    <location>
        <begin position="17"/>
        <end position="66"/>
    </location>
</feature>